<dbReference type="Pfam" id="PF00994">
    <property type="entry name" value="MoCF_biosynth"/>
    <property type="match status" value="1"/>
</dbReference>
<dbReference type="HAMAP" id="MF_00226_B">
    <property type="entry name" value="CinA_B"/>
    <property type="match status" value="1"/>
</dbReference>
<dbReference type="Gene3D" id="3.90.950.20">
    <property type="entry name" value="CinA-like"/>
    <property type="match status" value="1"/>
</dbReference>
<dbReference type="CDD" id="cd00885">
    <property type="entry name" value="cinA"/>
    <property type="match status" value="1"/>
</dbReference>
<dbReference type="NCBIfam" id="TIGR00200">
    <property type="entry name" value="cinA_nterm"/>
    <property type="match status" value="1"/>
</dbReference>
<comment type="similarity">
    <text evidence="1">Belongs to the CinA family.</text>
</comment>
<accession>A0A0D8J2L9</accession>
<evidence type="ECO:0000313" key="4">
    <source>
        <dbReference type="Proteomes" id="UP000032483"/>
    </source>
</evidence>
<dbReference type="Proteomes" id="UP000032483">
    <property type="component" value="Unassembled WGS sequence"/>
</dbReference>
<name>A0A0D8J2L9_9FIRM</name>
<dbReference type="InterPro" id="IPR008135">
    <property type="entry name" value="Competence-induced_CinA"/>
</dbReference>
<protein>
    <recommendedName>
        <fullName evidence="1">Putative competence-damage inducible protein</fullName>
    </recommendedName>
</protein>
<dbReference type="PANTHER" id="PTHR13939">
    <property type="entry name" value="NICOTINAMIDE-NUCLEOTIDE AMIDOHYDROLASE PNCC"/>
    <property type="match status" value="1"/>
</dbReference>
<gene>
    <name evidence="1" type="primary">cinA</name>
    <name evidence="3" type="ORF">TQ39_04370</name>
</gene>
<dbReference type="NCBIfam" id="NF001813">
    <property type="entry name" value="PRK00549.1"/>
    <property type="match status" value="1"/>
</dbReference>
<dbReference type="AlphaFoldDB" id="A0A0D8J2L9"/>
<evidence type="ECO:0000259" key="2">
    <source>
        <dbReference type="SMART" id="SM00852"/>
    </source>
</evidence>
<dbReference type="InterPro" id="IPR050101">
    <property type="entry name" value="CinA"/>
</dbReference>
<dbReference type="InterPro" id="IPR001453">
    <property type="entry name" value="MoaB/Mog_dom"/>
</dbReference>
<dbReference type="PATRIC" id="fig|1550024.3.peg.981"/>
<dbReference type="InterPro" id="IPR008136">
    <property type="entry name" value="CinA_C"/>
</dbReference>
<dbReference type="SMART" id="SM00852">
    <property type="entry name" value="MoCF_biosynth"/>
    <property type="match status" value="1"/>
</dbReference>
<dbReference type="InterPro" id="IPR036425">
    <property type="entry name" value="MoaB/Mog-like_dom_sf"/>
</dbReference>
<dbReference type="InterPro" id="IPR041424">
    <property type="entry name" value="CinA_KH"/>
</dbReference>
<dbReference type="RefSeq" id="WP_050004697.1">
    <property type="nucleotide sequence ID" value="NZ_CAUBPW010000016.1"/>
</dbReference>
<dbReference type="Pfam" id="PF02464">
    <property type="entry name" value="CinA"/>
    <property type="match status" value="1"/>
</dbReference>
<dbReference type="InterPro" id="IPR036653">
    <property type="entry name" value="CinA-like_C"/>
</dbReference>
<proteinExistence type="inferred from homology"/>
<dbReference type="NCBIfam" id="TIGR00199">
    <property type="entry name" value="PncC_domain"/>
    <property type="match status" value="1"/>
</dbReference>
<dbReference type="SUPFAM" id="SSF53218">
    <property type="entry name" value="Molybdenum cofactor biosynthesis proteins"/>
    <property type="match status" value="1"/>
</dbReference>
<feature type="domain" description="MoaB/Mog" evidence="2">
    <location>
        <begin position="4"/>
        <end position="173"/>
    </location>
</feature>
<dbReference type="Gene3D" id="3.30.70.2860">
    <property type="match status" value="1"/>
</dbReference>
<dbReference type="PANTHER" id="PTHR13939:SF0">
    <property type="entry name" value="NMN AMIDOHYDROLASE-LIKE PROTEIN YFAY"/>
    <property type="match status" value="1"/>
</dbReference>
<dbReference type="SUPFAM" id="SSF142433">
    <property type="entry name" value="CinA-like"/>
    <property type="match status" value="1"/>
</dbReference>
<dbReference type="GeneID" id="42855864"/>
<sequence>MEAEIIAVGTELLLGDILNTNAQFLSRELAALGITVHFQTVVGDNPARLESVVRQARGRSDLLVFSGGLGPTEDDLTKQTVARAFGDTLRFDEAELEKIRAFFTAWGRTMPENNKKQAMVPTHGRKIPNANGTAPGMIFEDQAAPGKYAVLLPGPPKELQPMFLNSVKPWLAAMSDSVLHSVTLRVTGVGESHLESRIGHLLENANPTAAVYAKTAEVVIRITAKAASEDEARRMCSDYAKHFYDILGDCVYAMDADSLEEVVVKELAARGLTVATAESCTGGMLSQRITAVPGASEVFAYGACTYANDIKEKMLGVRHETLEAYGAVSPETAAEMARGVREAAGADLGVGVTGIAGPGGGTPEKPVGLVYLAACNADTVYVQKLVITGRTREVVRLSSTQHALEMVRRLALGLPQPACTAFPAEEPAHLMQKGTPARDV</sequence>
<reference evidence="3" key="1">
    <citation type="submission" date="2015-02" db="EMBL/GenBank/DDBJ databases">
        <title>A novel member of the family Ruminococcaceae isolated from human feces.</title>
        <authorList>
            <person name="Shkoporov A.N."/>
            <person name="Chaplin A.V."/>
            <person name="Motuzova O.V."/>
            <person name="Kafarskaia L.I."/>
            <person name="Khokhlova E.V."/>
            <person name="Efimov B.A."/>
        </authorList>
    </citation>
    <scope>NUCLEOTIDE SEQUENCE [LARGE SCALE GENOMIC DNA]</scope>
    <source>
        <strain evidence="3">585-1</strain>
    </source>
</reference>
<dbReference type="EMBL" id="JXXK01000004">
    <property type="protein sequence ID" value="KJF40766.1"/>
    <property type="molecule type" value="Genomic_DNA"/>
</dbReference>
<organism evidence="3 4">
    <name type="scientific">Ruthenibacterium lactatiformans</name>
    <dbReference type="NCBI Taxonomy" id="1550024"/>
    <lineage>
        <taxon>Bacteria</taxon>
        <taxon>Bacillati</taxon>
        <taxon>Bacillota</taxon>
        <taxon>Clostridia</taxon>
        <taxon>Eubacteriales</taxon>
        <taxon>Oscillospiraceae</taxon>
        <taxon>Ruthenibacterium</taxon>
    </lineage>
</organism>
<dbReference type="Pfam" id="PF18146">
    <property type="entry name" value="CinA_KH"/>
    <property type="match status" value="1"/>
</dbReference>
<evidence type="ECO:0000313" key="3">
    <source>
        <dbReference type="EMBL" id="KJF40766.1"/>
    </source>
</evidence>
<evidence type="ECO:0000256" key="1">
    <source>
        <dbReference type="HAMAP-Rule" id="MF_00226"/>
    </source>
</evidence>
<keyword evidence="4" id="KW-1185">Reference proteome</keyword>
<comment type="caution">
    <text evidence="3">The sequence shown here is derived from an EMBL/GenBank/DDBJ whole genome shotgun (WGS) entry which is preliminary data.</text>
</comment>
<dbReference type="PIRSF" id="PIRSF006728">
    <property type="entry name" value="CinA"/>
    <property type="match status" value="1"/>
</dbReference>
<dbReference type="Gene3D" id="3.40.980.10">
    <property type="entry name" value="MoaB/Mog-like domain"/>
    <property type="match status" value="1"/>
</dbReference>
<dbReference type="NCBIfam" id="TIGR00177">
    <property type="entry name" value="molyb_syn"/>
    <property type="match status" value="1"/>
</dbReference>